<evidence type="ECO:0000256" key="5">
    <source>
        <dbReference type="SAM" id="SignalP"/>
    </source>
</evidence>
<gene>
    <name evidence="7" type="ORF">ACFPN9_14690</name>
</gene>
<evidence type="ECO:0000256" key="3">
    <source>
        <dbReference type="ARBA" id="ARBA00022691"/>
    </source>
</evidence>
<dbReference type="InterPro" id="IPR025714">
    <property type="entry name" value="Methyltranfer_dom"/>
</dbReference>
<dbReference type="RefSeq" id="WP_066717212.1">
    <property type="nucleotide sequence ID" value="NZ_JBHSLU010000045.1"/>
</dbReference>
<evidence type="ECO:0000313" key="7">
    <source>
        <dbReference type="EMBL" id="MFC5506503.1"/>
    </source>
</evidence>
<keyword evidence="8" id="KW-1185">Reference proteome</keyword>
<dbReference type="Proteomes" id="UP001596060">
    <property type="component" value="Unassembled WGS sequence"/>
</dbReference>
<dbReference type="PANTHER" id="PTHR13610">
    <property type="entry name" value="METHYLTRANSFERASE DOMAIN-CONTAINING PROTEIN"/>
    <property type="match status" value="1"/>
</dbReference>
<dbReference type="Gene3D" id="3.40.50.150">
    <property type="entry name" value="Vaccinia Virus protein VP39"/>
    <property type="match status" value="1"/>
</dbReference>
<reference evidence="8" key="1">
    <citation type="journal article" date="2019" name="Int. J. Syst. Evol. Microbiol.">
        <title>The Global Catalogue of Microorganisms (GCM) 10K type strain sequencing project: providing services to taxonomists for standard genome sequencing and annotation.</title>
        <authorList>
            <consortium name="The Broad Institute Genomics Platform"/>
            <consortium name="The Broad Institute Genome Sequencing Center for Infectious Disease"/>
            <person name="Wu L."/>
            <person name="Ma J."/>
        </authorList>
    </citation>
    <scope>NUCLEOTIDE SEQUENCE [LARGE SCALE GENOMIC DNA]</scope>
    <source>
        <strain evidence="8">CCUG 43117</strain>
    </source>
</reference>
<evidence type="ECO:0000313" key="8">
    <source>
        <dbReference type="Proteomes" id="UP001596060"/>
    </source>
</evidence>
<protein>
    <submittedName>
        <fullName evidence="7">SAM-dependent methyltransferase</fullName>
        <ecNumber evidence="7">2.1.1.-</ecNumber>
    </submittedName>
</protein>
<dbReference type="CDD" id="cd02440">
    <property type="entry name" value="AdoMet_MTases"/>
    <property type="match status" value="1"/>
</dbReference>
<dbReference type="Pfam" id="PF13847">
    <property type="entry name" value="Methyltransf_31"/>
    <property type="match status" value="1"/>
</dbReference>
<dbReference type="GO" id="GO:0032259">
    <property type="term" value="P:methylation"/>
    <property type="evidence" value="ECO:0007669"/>
    <property type="project" value="UniProtKB-KW"/>
</dbReference>
<evidence type="ECO:0000256" key="1">
    <source>
        <dbReference type="ARBA" id="ARBA00022603"/>
    </source>
</evidence>
<evidence type="ECO:0000259" key="6">
    <source>
        <dbReference type="Pfam" id="PF13847"/>
    </source>
</evidence>
<dbReference type="PANTHER" id="PTHR13610:SF11">
    <property type="entry name" value="METHYLTRANSFERASE DOMAIN-CONTAINING PROTEIN"/>
    <property type="match status" value="1"/>
</dbReference>
<keyword evidence="5" id="KW-0732">Signal</keyword>
<evidence type="ECO:0000256" key="4">
    <source>
        <dbReference type="SAM" id="MobiDB-lite"/>
    </source>
</evidence>
<comment type="caution">
    <text evidence="7">The sequence shown here is derived from an EMBL/GenBank/DDBJ whole genome shotgun (WGS) entry which is preliminary data.</text>
</comment>
<dbReference type="EMBL" id="JBHSLU010000045">
    <property type="protein sequence ID" value="MFC5506503.1"/>
    <property type="molecule type" value="Genomic_DNA"/>
</dbReference>
<feature type="signal peptide" evidence="5">
    <location>
        <begin position="1"/>
        <end position="25"/>
    </location>
</feature>
<dbReference type="SUPFAM" id="SSF53335">
    <property type="entry name" value="S-adenosyl-L-methionine-dependent methyltransferases"/>
    <property type="match status" value="1"/>
</dbReference>
<feature type="region of interest" description="Disordered" evidence="4">
    <location>
        <begin position="260"/>
        <end position="285"/>
    </location>
</feature>
<dbReference type="EC" id="2.1.1.-" evidence="7"/>
<dbReference type="InterPro" id="IPR026170">
    <property type="entry name" value="FAM173A/B"/>
</dbReference>
<sequence>MKTFRTFAAACAVSMLALGTVPSHAQPAQAGKDTTTTAPAYVPQSGQAGKDVVWVPTQDALVQRMLDMAKVTKEDKLVDLGSGDGRTVIAAAKRGLTARGIEYNPDLVTLSQRNAEAEGVSDRARFERGDIFEADFSEATVVTLFLLPELNLRLRPTLLNMKPGTRVVSNTFTMDEWTPDETAVLAENCVNFCRAHFWVVPAKVAGTWRLGDGELSLKQSFQMLEGTLTRGGKALPITEARMRGSEISFVADGRRYTGTVTDGRMSGRSEGAGQAQDWQATRSAS</sequence>
<dbReference type="InterPro" id="IPR029063">
    <property type="entry name" value="SAM-dependent_MTases_sf"/>
</dbReference>
<feature type="domain" description="Methyltransferase" evidence="6">
    <location>
        <begin position="73"/>
        <end position="183"/>
    </location>
</feature>
<evidence type="ECO:0000256" key="2">
    <source>
        <dbReference type="ARBA" id="ARBA00022679"/>
    </source>
</evidence>
<feature type="compositionally biased region" description="Polar residues" evidence="4">
    <location>
        <begin position="276"/>
        <end position="285"/>
    </location>
</feature>
<dbReference type="GO" id="GO:0008168">
    <property type="term" value="F:methyltransferase activity"/>
    <property type="evidence" value="ECO:0007669"/>
    <property type="project" value="UniProtKB-KW"/>
</dbReference>
<proteinExistence type="predicted"/>
<keyword evidence="3" id="KW-0949">S-adenosyl-L-methionine</keyword>
<keyword evidence="1 7" id="KW-0489">Methyltransferase</keyword>
<name>A0ABW0P2Z8_9HYPH</name>
<accession>A0ABW0P2Z8</accession>
<keyword evidence="2 7" id="KW-0808">Transferase</keyword>
<organism evidence="7 8">
    <name type="scientific">Bosea massiliensis</name>
    <dbReference type="NCBI Taxonomy" id="151419"/>
    <lineage>
        <taxon>Bacteria</taxon>
        <taxon>Pseudomonadati</taxon>
        <taxon>Pseudomonadota</taxon>
        <taxon>Alphaproteobacteria</taxon>
        <taxon>Hyphomicrobiales</taxon>
        <taxon>Boseaceae</taxon>
        <taxon>Bosea</taxon>
    </lineage>
</organism>
<feature type="chain" id="PRO_5046950306" evidence="5">
    <location>
        <begin position="26"/>
        <end position="285"/>
    </location>
</feature>